<sequence length="187" mass="20547">MDKSIAHSQSGLPNFLEDASFGLDDVVQDNWLDDLLTETKAKNAKSKKSKNLPTPLVPAPVPPTCQWDPRLVLDLAIAVDDLSVILARYDLSEAEFNLLSDTPVFRRELALAMRDARENGVGFQVKAKIQAESYLSVLDSLVYDSNTPASVRLECIRSAVQWGALLPKEAKSDSTQNATQINVSISF</sequence>
<dbReference type="AlphaFoldDB" id="A0A0G0Y768"/>
<organism evidence="1 2">
    <name type="scientific">candidate division WWE3 bacterium GW2011_GWE1_41_27</name>
    <dbReference type="NCBI Taxonomy" id="1619131"/>
    <lineage>
        <taxon>Bacteria</taxon>
        <taxon>Katanobacteria</taxon>
    </lineage>
</organism>
<protein>
    <submittedName>
        <fullName evidence="1">Uncharacterized protein</fullName>
    </submittedName>
</protein>
<gene>
    <name evidence="1" type="ORF">UU59_C0051G0001</name>
</gene>
<name>A0A0G0Y768_UNCKA</name>
<evidence type="ECO:0000313" key="2">
    <source>
        <dbReference type="Proteomes" id="UP000034544"/>
    </source>
</evidence>
<dbReference type="Proteomes" id="UP000034544">
    <property type="component" value="Unassembled WGS sequence"/>
</dbReference>
<dbReference type="EMBL" id="LCBF01000051">
    <property type="protein sequence ID" value="KKS05281.1"/>
    <property type="molecule type" value="Genomic_DNA"/>
</dbReference>
<comment type="caution">
    <text evidence="1">The sequence shown here is derived from an EMBL/GenBank/DDBJ whole genome shotgun (WGS) entry which is preliminary data.</text>
</comment>
<evidence type="ECO:0000313" key="1">
    <source>
        <dbReference type="EMBL" id="KKS05281.1"/>
    </source>
</evidence>
<proteinExistence type="predicted"/>
<reference evidence="1 2" key="1">
    <citation type="journal article" date="2015" name="Nature">
        <title>rRNA introns, odd ribosomes, and small enigmatic genomes across a large radiation of phyla.</title>
        <authorList>
            <person name="Brown C.T."/>
            <person name="Hug L.A."/>
            <person name="Thomas B.C."/>
            <person name="Sharon I."/>
            <person name="Castelle C.J."/>
            <person name="Singh A."/>
            <person name="Wilkins M.J."/>
            <person name="Williams K.H."/>
            <person name="Banfield J.F."/>
        </authorList>
    </citation>
    <scope>NUCLEOTIDE SEQUENCE [LARGE SCALE GENOMIC DNA]</scope>
</reference>
<accession>A0A0G0Y768</accession>